<comment type="caution">
    <text evidence="2">The sequence shown here is derived from an EMBL/GenBank/DDBJ whole genome shotgun (WGS) entry which is preliminary data.</text>
</comment>
<dbReference type="PANTHER" id="PTHR22642:SF2">
    <property type="entry name" value="PROTEIN LONG AFTER FAR-RED 3"/>
    <property type="match status" value="1"/>
</dbReference>
<dbReference type="Pfam" id="PF07969">
    <property type="entry name" value="Amidohydro_3"/>
    <property type="match status" value="1"/>
</dbReference>
<evidence type="ECO:0000259" key="1">
    <source>
        <dbReference type="Pfam" id="PF07969"/>
    </source>
</evidence>
<dbReference type="EMBL" id="PECL01000014">
    <property type="protein sequence ID" value="TEA00619.1"/>
    <property type="molecule type" value="Genomic_DNA"/>
</dbReference>
<proteinExistence type="predicted"/>
<protein>
    <submittedName>
        <fullName evidence="2">N-substituted formamide deformylase</fullName>
        <ecNumber evidence="2">3.5.1.91</ecNumber>
    </submittedName>
</protein>
<dbReference type="STRING" id="404941.GCA_002013645_04435"/>
<dbReference type="PANTHER" id="PTHR22642">
    <property type="entry name" value="IMIDAZOLONEPROPIONASE"/>
    <property type="match status" value="1"/>
</dbReference>
<dbReference type="Gene3D" id="3.10.310.70">
    <property type="match status" value="1"/>
</dbReference>
<name>A0A4R8SNM6_9MYCO</name>
<dbReference type="InterPro" id="IPR032466">
    <property type="entry name" value="Metal_Hydrolase"/>
</dbReference>
<organism evidence="2 3">
    <name type="scientific">Mycobacteroides salmoniphilum</name>
    <dbReference type="NCBI Taxonomy" id="404941"/>
    <lineage>
        <taxon>Bacteria</taxon>
        <taxon>Bacillati</taxon>
        <taxon>Actinomycetota</taxon>
        <taxon>Actinomycetes</taxon>
        <taxon>Mycobacteriales</taxon>
        <taxon>Mycobacteriaceae</taxon>
        <taxon>Mycobacteroides</taxon>
    </lineage>
</organism>
<dbReference type="Proteomes" id="UP000294604">
    <property type="component" value="Unassembled WGS sequence"/>
</dbReference>
<gene>
    <name evidence="2" type="primary">nfdA_2</name>
    <name evidence="2" type="ORF">CCUG60884_04511</name>
</gene>
<reference evidence="2 3" key="1">
    <citation type="journal article" date="2019" name="Sci. Rep.">
        <title>Extended insight into the Mycobacterium chelonae-abscessus complex through whole genome sequencing of Mycobacterium salmoniphilum outbreak and Mycobacterium salmoniphilum-like strains.</title>
        <authorList>
            <person name="Behra P.R.K."/>
            <person name="Das S."/>
            <person name="Pettersson B.M.F."/>
            <person name="Shirreff L."/>
            <person name="DuCote T."/>
            <person name="Jacobsson K.G."/>
            <person name="Ennis D.G."/>
            <person name="Kirsebom L.A."/>
        </authorList>
    </citation>
    <scope>NUCLEOTIDE SEQUENCE [LARGE SCALE GENOMIC DNA]</scope>
    <source>
        <strain evidence="2 3">CCUG 60884</strain>
    </source>
</reference>
<accession>A0A4R8SNM6</accession>
<dbReference type="InterPro" id="IPR033932">
    <property type="entry name" value="YtcJ-like"/>
</dbReference>
<dbReference type="AlphaFoldDB" id="A0A4R8SNM6"/>
<dbReference type="Gene3D" id="3.20.20.140">
    <property type="entry name" value="Metal-dependent hydrolases"/>
    <property type="match status" value="1"/>
</dbReference>
<dbReference type="SUPFAM" id="SSF51338">
    <property type="entry name" value="Composite domain of metallo-dependent hydrolases"/>
    <property type="match status" value="1"/>
</dbReference>
<dbReference type="EC" id="3.5.1.91" evidence="2"/>
<keyword evidence="2" id="KW-0378">Hydrolase</keyword>
<feature type="domain" description="Amidohydrolase 3" evidence="1">
    <location>
        <begin position="75"/>
        <end position="567"/>
    </location>
</feature>
<dbReference type="GO" id="GO:0016810">
    <property type="term" value="F:hydrolase activity, acting on carbon-nitrogen (but not peptide) bonds"/>
    <property type="evidence" value="ECO:0007669"/>
    <property type="project" value="InterPro"/>
</dbReference>
<sequence length="592" mass="63010">MRAVDQETLIDLQISQLSPATAGIGSNMPDVILTAATVITMDDDWPRAEAVAVSDGRIVAVGSLAECTSVLPGAEVIDTGAGALLPGFVEPHGHPFMSGVITEAPVHSIAPWKASRWADVTTAFEAALADTDPSEPLIFSGFDALLHEHPAPDVDELDQIFGDRVAAITDNSGHGVYFGTALIKLHGWDSAPPADPVGGHYQRNPDGTLNGRGFEVPALTEVLAPLIAGLGNPLHSAAQFFAVMSRAGYTSTSDMTYDPQLKPAYEALAAAPSCPLRVSLWEMSTTETYTEPETFTASDDMLCKTGVKLWTDGAVWVGSGATSFAYVDSAATRRAAIDPATAGGTRSLNYSREQLDAILDKAAPRGWQMAFHSNGDLAVELALDAYEAALQRHGLLGTDHRWRLEHAGGATRAQLDRAARLGVHVSMSPFQYYYWGDLLDGQIFDHENGSRWQPFSDAVASGACISFHNDGSVSPPSPLTNIQTVTARRTRAGNVHGAGQAIPIHEALRAQTINAARTLRRDHLIGSIAVGKLADFVELSADPYDVDPARLIEVVGVNGTWIGGRRVDLDAFLDGSRTEHDAAPVAPIKHCC</sequence>
<dbReference type="CDD" id="cd01300">
    <property type="entry name" value="YtcJ_like"/>
    <property type="match status" value="1"/>
</dbReference>
<dbReference type="InterPro" id="IPR011059">
    <property type="entry name" value="Metal-dep_hydrolase_composite"/>
</dbReference>
<dbReference type="InterPro" id="IPR013108">
    <property type="entry name" value="Amidohydro_3"/>
</dbReference>
<dbReference type="Gene3D" id="2.30.40.10">
    <property type="entry name" value="Urease, subunit C, domain 1"/>
    <property type="match status" value="1"/>
</dbReference>
<evidence type="ECO:0000313" key="3">
    <source>
        <dbReference type="Proteomes" id="UP000294604"/>
    </source>
</evidence>
<evidence type="ECO:0000313" key="2">
    <source>
        <dbReference type="EMBL" id="TEA00619.1"/>
    </source>
</evidence>
<dbReference type="SUPFAM" id="SSF51556">
    <property type="entry name" value="Metallo-dependent hydrolases"/>
    <property type="match status" value="1"/>
</dbReference>